<evidence type="ECO:0000256" key="1">
    <source>
        <dbReference type="SAM" id="Phobius"/>
    </source>
</evidence>
<evidence type="ECO:0008006" key="4">
    <source>
        <dbReference type="Google" id="ProtNLM"/>
    </source>
</evidence>
<dbReference type="InterPro" id="IPR012902">
    <property type="entry name" value="N_methyl_site"/>
</dbReference>
<gene>
    <name evidence="2" type="ORF">COY90_00470</name>
</gene>
<feature type="transmembrane region" description="Helical" evidence="1">
    <location>
        <begin position="6"/>
        <end position="26"/>
    </location>
</feature>
<evidence type="ECO:0000313" key="3">
    <source>
        <dbReference type="Proteomes" id="UP000230108"/>
    </source>
</evidence>
<evidence type="ECO:0000313" key="2">
    <source>
        <dbReference type="EMBL" id="PIY69472.1"/>
    </source>
</evidence>
<protein>
    <recommendedName>
        <fullName evidence="4">General secretion pathway GspH domain-containing protein</fullName>
    </recommendedName>
</protein>
<dbReference type="Pfam" id="PF07963">
    <property type="entry name" value="N_methyl"/>
    <property type="match status" value="1"/>
</dbReference>
<dbReference type="SUPFAM" id="SSF54523">
    <property type="entry name" value="Pili subunits"/>
    <property type="match status" value="1"/>
</dbReference>
<dbReference type="InterPro" id="IPR045584">
    <property type="entry name" value="Pilin-like"/>
</dbReference>
<proteinExistence type="predicted"/>
<keyword evidence="1" id="KW-0812">Transmembrane</keyword>
<name>A0A2M7QFD9_9BACT</name>
<sequence length="159" mass="17252">MKNQTAFTFIEVVVAMGVVSILFGIASTDLFHIHYRTNLTNSVTTTIADIRQQQLQAMTGSTNGAGVGDNYGAYLTQHEYTLFKGTYSPTDPENRTVTLEYPIELRSISFPSSMIVFASGSGAIVDFSISQHSFGLINLVNGEQKTIDFNSSGIPVSVL</sequence>
<comment type="caution">
    <text evidence="2">The sequence shown here is derived from an EMBL/GenBank/DDBJ whole genome shotgun (WGS) entry which is preliminary data.</text>
</comment>
<organism evidence="2 3">
    <name type="scientific">Candidatus Roizmanbacteria bacterium CG_4_10_14_0_8_um_filter_39_9</name>
    <dbReference type="NCBI Taxonomy" id="1974829"/>
    <lineage>
        <taxon>Bacteria</taxon>
        <taxon>Candidatus Roizmaniibacteriota</taxon>
    </lineage>
</organism>
<keyword evidence="1" id="KW-1133">Transmembrane helix</keyword>
<dbReference type="Proteomes" id="UP000230108">
    <property type="component" value="Unassembled WGS sequence"/>
</dbReference>
<dbReference type="AlphaFoldDB" id="A0A2M7QFD9"/>
<reference evidence="3" key="1">
    <citation type="submission" date="2017-09" db="EMBL/GenBank/DDBJ databases">
        <title>Depth-based differentiation of microbial function through sediment-hosted aquifers and enrichment of novel symbionts in the deep terrestrial subsurface.</title>
        <authorList>
            <person name="Probst A.J."/>
            <person name="Ladd B."/>
            <person name="Jarett J.K."/>
            <person name="Geller-Mcgrath D.E."/>
            <person name="Sieber C.M.K."/>
            <person name="Emerson J.B."/>
            <person name="Anantharaman K."/>
            <person name="Thomas B.C."/>
            <person name="Malmstrom R."/>
            <person name="Stieglmeier M."/>
            <person name="Klingl A."/>
            <person name="Woyke T."/>
            <person name="Ryan C.M."/>
            <person name="Banfield J.F."/>
        </authorList>
    </citation>
    <scope>NUCLEOTIDE SEQUENCE [LARGE SCALE GENOMIC DNA]</scope>
</reference>
<dbReference type="NCBIfam" id="TIGR02532">
    <property type="entry name" value="IV_pilin_GFxxxE"/>
    <property type="match status" value="1"/>
</dbReference>
<accession>A0A2M7QFD9</accession>
<keyword evidence="1" id="KW-0472">Membrane</keyword>
<dbReference type="EMBL" id="PFLF01000012">
    <property type="protein sequence ID" value="PIY69472.1"/>
    <property type="molecule type" value="Genomic_DNA"/>
</dbReference>